<proteinExistence type="predicted"/>
<evidence type="ECO:0000259" key="1">
    <source>
        <dbReference type="PROSITE" id="PS50126"/>
    </source>
</evidence>
<comment type="caution">
    <text evidence="2">The sequence shown here is derived from an EMBL/GenBank/DDBJ whole genome shotgun (WGS) entry which is preliminary data.</text>
</comment>
<protein>
    <submittedName>
        <fullName evidence="2">S1 RNA-binding domain-containing protein</fullName>
    </submittedName>
</protein>
<dbReference type="Gene3D" id="2.40.50.140">
    <property type="entry name" value="Nucleic acid-binding proteins"/>
    <property type="match status" value="1"/>
</dbReference>
<evidence type="ECO:0000313" key="3">
    <source>
        <dbReference type="Proteomes" id="UP001438292"/>
    </source>
</evidence>
<gene>
    <name evidence="2" type="ORF">ABH309_25275</name>
</gene>
<dbReference type="InterPro" id="IPR012340">
    <property type="entry name" value="NA-bd_OB-fold"/>
</dbReference>
<dbReference type="EMBL" id="JBDQQU010000442">
    <property type="protein sequence ID" value="MEO3957759.1"/>
    <property type="molecule type" value="Genomic_DNA"/>
</dbReference>
<evidence type="ECO:0000313" key="2">
    <source>
        <dbReference type="EMBL" id="MEO3957759.1"/>
    </source>
</evidence>
<sequence length="108" mass="11916">MTAELLVNVTPSETRVAYIDGGILQEIHIEREARRGIVGNIYKGRVSRVLPGMQAAFVDIGLDKAAFLHASDIMPHTECVAGDEKKNFIVRDIAELVRQGQDLMVQVV</sequence>
<dbReference type="InterPro" id="IPR003029">
    <property type="entry name" value="S1_domain"/>
</dbReference>
<dbReference type="SUPFAM" id="SSF50249">
    <property type="entry name" value="Nucleic acid-binding proteins"/>
    <property type="match status" value="1"/>
</dbReference>
<dbReference type="PROSITE" id="PS50126">
    <property type="entry name" value="S1"/>
    <property type="match status" value="1"/>
</dbReference>
<name>A0ABV0HDT9_9NEIS</name>
<feature type="domain" description="S1 motif" evidence="1">
    <location>
        <begin position="39"/>
        <end position="108"/>
    </location>
</feature>
<accession>A0ABV0HDT9</accession>
<dbReference type="PANTHER" id="PTHR30001:SF0">
    <property type="entry name" value="RIBONUCLEASE G"/>
    <property type="match status" value="1"/>
</dbReference>
<keyword evidence="3" id="KW-1185">Reference proteome</keyword>
<reference evidence="2 3" key="1">
    <citation type="submission" date="2024-05" db="EMBL/GenBank/DDBJ databases">
        <authorList>
            <person name="De Oliveira J.P."/>
            <person name="Noriler S.A."/>
            <person name="De Oliveira A.G."/>
            <person name="Sipoli D.S."/>
        </authorList>
    </citation>
    <scope>NUCLEOTIDE SEQUENCE [LARGE SCALE GENOMIC DNA]</scope>
    <source>
        <strain evidence="2 3">LABIM186</strain>
    </source>
</reference>
<dbReference type="RefSeq" id="WP_347788210.1">
    <property type="nucleotide sequence ID" value="NZ_JBDQQU010000442.1"/>
</dbReference>
<dbReference type="InterPro" id="IPR004659">
    <property type="entry name" value="RNase_E/G"/>
</dbReference>
<dbReference type="PANTHER" id="PTHR30001">
    <property type="entry name" value="RIBONUCLEASE"/>
    <property type="match status" value="1"/>
</dbReference>
<organism evidence="2 3">
    <name type="scientific">Chromobacterium piscinae</name>
    <dbReference type="NCBI Taxonomy" id="686831"/>
    <lineage>
        <taxon>Bacteria</taxon>
        <taxon>Pseudomonadati</taxon>
        <taxon>Pseudomonadota</taxon>
        <taxon>Betaproteobacteria</taxon>
        <taxon>Neisseriales</taxon>
        <taxon>Chromobacteriaceae</taxon>
        <taxon>Chromobacterium</taxon>
    </lineage>
</organism>
<dbReference type="Proteomes" id="UP001438292">
    <property type="component" value="Unassembled WGS sequence"/>
</dbReference>
<dbReference type="CDD" id="cd04453">
    <property type="entry name" value="S1_RNase_E"/>
    <property type="match status" value="1"/>
</dbReference>
<dbReference type="Pfam" id="PF00575">
    <property type="entry name" value="S1"/>
    <property type="match status" value="1"/>
</dbReference>
<feature type="non-terminal residue" evidence="2">
    <location>
        <position position="108"/>
    </location>
</feature>